<evidence type="ECO:0000313" key="4">
    <source>
        <dbReference type="Proteomes" id="UP001160483"/>
    </source>
</evidence>
<dbReference type="EMBL" id="CAKLCB010000078">
    <property type="protein sequence ID" value="CAH0514615.1"/>
    <property type="molecule type" value="Genomic_DNA"/>
</dbReference>
<name>A0AAU9L757_9STRA</name>
<protein>
    <recommendedName>
        <fullName evidence="5">FYVE-type domain-containing protein</fullName>
    </recommendedName>
</protein>
<reference evidence="1 3" key="1">
    <citation type="submission" date="2021-11" db="EMBL/GenBank/DDBJ databases">
        <authorList>
            <person name="Islam A."/>
            <person name="Islam S."/>
            <person name="Flora M.S."/>
            <person name="Rahman M."/>
            <person name="Ziaur R.M."/>
            <person name="Epstein J.H."/>
            <person name="Hassan M."/>
            <person name="Klassen M."/>
            <person name="Woodard K."/>
            <person name="Webb A."/>
            <person name="Webby R.J."/>
            <person name="El Zowalaty M.E."/>
        </authorList>
    </citation>
    <scope>NUCLEOTIDE SEQUENCE</scope>
    <source>
        <strain evidence="2">Pbs1</strain>
        <strain evidence="1">Pbs3</strain>
    </source>
</reference>
<accession>A0AAU9L757</accession>
<evidence type="ECO:0000313" key="2">
    <source>
        <dbReference type="EMBL" id="CAH0514615.1"/>
    </source>
</evidence>
<dbReference type="Proteomes" id="UP001158986">
    <property type="component" value="Unassembled WGS sequence"/>
</dbReference>
<dbReference type="PANTHER" id="PTHR13510">
    <property type="entry name" value="FYVE-FINGER-CONTAINING RAB5 EFFECTOR PROTEIN RABENOSYN-5-RELATED"/>
    <property type="match status" value="1"/>
</dbReference>
<dbReference type="InterPro" id="IPR023393">
    <property type="entry name" value="START-like_dom_sf"/>
</dbReference>
<keyword evidence="3" id="KW-1185">Reference proteome</keyword>
<dbReference type="Gene3D" id="3.30.530.20">
    <property type="match status" value="1"/>
</dbReference>
<sequence>MSTKRFTVNPFDDLTLTDEDRMKLVQVVDKLALAKFAEYEEHLNNNKKVDRSRWKKVSTSGTTAAYMERKKSNPNSPLAEMLFVGPLPGTLDENMFGFINPTLDSMRINASYLNNFSAAAVLATIVEPTVDDPFRAVVVKWMEVDIPGASFGIVWNRDYVFVEGSGILYLKNGERVGYHVYHSVNFRETHELPNRVRGDMSLSAIFRQEGGRTDCRGTGILALGGEIVSKMAVMKMAQSVMSGMKYSYCGQMKKLAWLLEQNYTELGNQSASIVEHHCVTCSKSVKGSLFGKSNTTCRLCFGALCGSCKVSKKLSFISPDLELSQRKVSFCVKCLVEASRVDTLEVARRQLIYKLSVQPDAYSASLAITYTNSCSDESS</sequence>
<dbReference type="InterPro" id="IPR052727">
    <property type="entry name" value="Rab4/Rab5_effector"/>
</dbReference>
<evidence type="ECO:0008006" key="5">
    <source>
        <dbReference type="Google" id="ProtNLM"/>
    </source>
</evidence>
<evidence type="ECO:0000313" key="1">
    <source>
        <dbReference type="EMBL" id="CAH0479611.1"/>
    </source>
</evidence>
<comment type="caution">
    <text evidence="1">The sequence shown here is derived from an EMBL/GenBank/DDBJ whole genome shotgun (WGS) entry which is preliminary data.</text>
</comment>
<dbReference type="PANTHER" id="PTHR13510:SF44">
    <property type="entry name" value="RABENOSYN-5"/>
    <property type="match status" value="1"/>
</dbReference>
<gene>
    <name evidence="2" type="ORF">PBS001_LOCUS1357</name>
    <name evidence="1" type="ORF">PBS003_LOCUS6246</name>
</gene>
<dbReference type="AlphaFoldDB" id="A0AAU9L757"/>
<dbReference type="Proteomes" id="UP001160483">
    <property type="component" value="Unassembled WGS sequence"/>
</dbReference>
<organism evidence="1 4">
    <name type="scientific">Peronospora belbahrii</name>
    <dbReference type="NCBI Taxonomy" id="622444"/>
    <lineage>
        <taxon>Eukaryota</taxon>
        <taxon>Sar</taxon>
        <taxon>Stramenopiles</taxon>
        <taxon>Oomycota</taxon>
        <taxon>Peronosporomycetes</taxon>
        <taxon>Peronosporales</taxon>
        <taxon>Peronosporaceae</taxon>
        <taxon>Peronospora</taxon>
    </lineage>
</organism>
<proteinExistence type="predicted"/>
<evidence type="ECO:0000313" key="3">
    <source>
        <dbReference type="Proteomes" id="UP001158986"/>
    </source>
</evidence>
<dbReference type="EMBL" id="CAKKTJ010000319">
    <property type="protein sequence ID" value="CAH0479611.1"/>
    <property type="molecule type" value="Genomic_DNA"/>
</dbReference>